<gene>
    <name evidence="2" type="ORF">MNBD_GAMMA13-936</name>
</gene>
<keyword evidence="1" id="KW-0812">Transmembrane</keyword>
<keyword evidence="1" id="KW-0472">Membrane</keyword>
<sequence length="167" mass="17750">MTLSPVWVLSNSQTRLPKITTGFTLIELVAVIVIVATLSLFALPNSGHNDTTIPAHADKFGRVLRHAQALAMSQGRTLVVDIQSTTRYSITDGATSIPIRDLSGNEQLFFFSDGVTLAGKDIAFDSLGRPIDGGNLITKAQAWVLSGTSNTARVSIQPLTGFIAVAL</sequence>
<feature type="transmembrane region" description="Helical" evidence="1">
    <location>
        <begin position="20"/>
        <end position="43"/>
    </location>
</feature>
<dbReference type="PROSITE" id="PS00409">
    <property type="entry name" value="PROKAR_NTER_METHYL"/>
    <property type="match status" value="1"/>
</dbReference>
<evidence type="ECO:0000256" key="1">
    <source>
        <dbReference type="SAM" id="Phobius"/>
    </source>
</evidence>
<keyword evidence="1" id="KW-1133">Transmembrane helix</keyword>
<organism evidence="2">
    <name type="scientific">hydrothermal vent metagenome</name>
    <dbReference type="NCBI Taxonomy" id="652676"/>
    <lineage>
        <taxon>unclassified sequences</taxon>
        <taxon>metagenomes</taxon>
        <taxon>ecological metagenomes</taxon>
    </lineage>
</organism>
<reference evidence="2" key="1">
    <citation type="submission" date="2018-06" db="EMBL/GenBank/DDBJ databases">
        <authorList>
            <person name="Zhirakovskaya E."/>
        </authorList>
    </citation>
    <scope>NUCLEOTIDE SEQUENCE</scope>
</reference>
<evidence type="ECO:0008006" key="3">
    <source>
        <dbReference type="Google" id="ProtNLM"/>
    </source>
</evidence>
<protein>
    <recommendedName>
        <fullName evidence="3">General secretion pathway GspH domain-containing protein</fullName>
    </recommendedName>
</protein>
<name>A0A3B0Z511_9ZZZZ</name>
<dbReference type="AlphaFoldDB" id="A0A3B0Z511"/>
<evidence type="ECO:0000313" key="2">
    <source>
        <dbReference type="EMBL" id="VAW81359.1"/>
    </source>
</evidence>
<accession>A0A3B0Z511</accession>
<dbReference type="InterPro" id="IPR045584">
    <property type="entry name" value="Pilin-like"/>
</dbReference>
<dbReference type="EMBL" id="UOFK01000257">
    <property type="protein sequence ID" value="VAW81359.1"/>
    <property type="molecule type" value="Genomic_DNA"/>
</dbReference>
<proteinExistence type="predicted"/>
<dbReference type="InterPro" id="IPR012902">
    <property type="entry name" value="N_methyl_site"/>
</dbReference>
<dbReference type="NCBIfam" id="TIGR02532">
    <property type="entry name" value="IV_pilin_GFxxxE"/>
    <property type="match status" value="1"/>
</dbReference>
<dbReference type="SUPFAM" id="SSF54523">
    <property type="entry name" value="Pili subunits"/>
    <property type="match status" value="1"/>
</dbReference>